<sequence length="273" mass="30376">MLSESETIYHIPLHQLPAYRHGYWILRTGEPAVLAATLAEENPERLVAVQLWDLEADSEPLNAWASGLPVELVLGDPATEYPSLYRHSNLLDHHPVSAVVPVRPGFLKAVKVAVSLDFAVRLDIGQPDPLLIEELLATLDFYLHQPSVGQPIEFFHGTLLGFYHDQPLSLWTVLGEEPQAVRFVADDGVESGYGRLATTDFAPTIEPMADFESLLDRVLATAQECRNCEFLHSCSGYFKWPLADYDCAGVKRVFGQVRTAALDLRRDIEAARA</sequence>
<protein>
    <submittedName>
        <fullName evidence="1">Uncharacterized protein</fullName>
    </submittedName>
</protein>
<name>W6M742_9GAMM</name>
<accession>W6M742</accession>
<proteinExistence type="predicted"/>
<dbReference type="AlphaFoldDB" id="W6M742"/>
<evidence type="ECO:0000313" key="1">
    <source>
        <dbReference type="EMBL" id="CDI01515.1"/>
    </source>
</evidence>
<evidence type="ECO:0000313" key="2">
    <source>
        <dbReference type="Proteomes" id="UP000035760"/>
    </source>
</evidence>
<dbReference type="Proteomes" id="UP000035760">
    <property type="component" value="Unassembled WGS sequence"/>
</dbReference>
<dbReference type="EMBL" id="CBTJ020000020">
    <property type="protein sequence ID" value="CDI01515.1"/>
    <property type="molecule type" value="Genomic_DNA"/>
</dbReference>
<organism evidence="1 2">
    <name type="scientific">Candidatus Competibacter denitrificans Run_A_D11</name>
    <dbReference type="NCBI Taxonomy" id="1400863"/>
    <lineage>
        <taxon>Bacteria</taxon>
        <taxon>Pseudomonadati</taxon>
        <taxon>Pseudomonadota</taxon>
        <taxon>Gammaproteobacteria</taxon>
        <taxon>Candidatus Competibacteraceae</taxon>
        <taxon>Candidatus Competibacter</taxon>
    </lineage>
</organism>
<dbReference type="OrthoDB" id="194082at2"/>
<keyword evidence="2" id="KW-1185">Reference proteome</keyword>
<gene>
    <name evidence="1" type="ORF">BN873_150303</name>
</gene>
<reference evidence="1" key="2">
    <citation type="submission" date="2014-03" db="EMBL/GenBank/DDBJ databases">
        <title>Candidatus Competibacter-lineage genomes retrieved from metagenomes reveal functional metabolic diversity.</title>
        <authorList>
            <person name="McIlroy S.J."/>
            <person name="Albertsen M."/>
            <person name="Andresen E.K."/>
            <person name="Saunders A.M."/>
            <person name="Kristiansen R."/>
            <person name="Stokholm-Bjerregaard M."/>
            <person name="Nielsen K.L."/>
            <person name="Nielsen P.H."/>
        </authorList>
    </citation>
    <scope>NUCLEOTIDE SEQUENCE</scope>
    <source>
        <strain evidence="1">Run_A_D11</strain>
    </source>
</reference>
<dbReference type="RefSeq" id="WP_048670654.1">
    <property type="nucleotide sequence ID" value="NZ_CBTJ020000020.1"/>
</dbReference>
<reference evidence="1" key="1">
    <citation type="submission" date="2013-07" db="EMBL/GenBank/DDBJ databases">
        <authorList>
            <person name="McIlroy S."/>
        </authorList>
    </citation>
    <scope>NUCLEOTIDE SEQUENCE [LARGE SCALE GENOMIC DNA]</scope>
    <source>
        <strain evidence="1">Run_A_D11</strain>
    </source>
</reference>
<comment type="caution">
    <text evidence="1">The sequence shown here is derived from an EMBL/GenBank/DDBJ whole genome shotgun (WGS) entry which is preliminary data.</text>
</comment>